<keyword evidence="3 5" id="KW-0238">DNA-binding</keyword>
<dbReference type="EMBL" id="CAXKWB010009347">
    <property type="protein sequence ID" value="CAL4094391.1"/>
    <property type="molecule type" value="Genomic_DNA"/>
</dbReference>
<feature type="compositionally biased region" description="Basic and acidic residues" evidence="6">
    <location>
        <begin position="67"/>
        <end position="76"/>
    </location>
</feature>
<dbReference type="GO" id="GO:0000981">
    <property type="term" value="F:DNA-binding transcription factor activity, RNA polymerase II-specific"/>
    <property type="evidence" value="ECO:0007669"/>
    <property type="project" value="TreeGrafter"/>
</dbReference>
<keyword evidence="1 5" id="KW-0479">Metal-binding</keyword>
<feature type="domain" description="DM" evidence="7">
    <location>
        <begin position="87"/>
        <end position="136"/>
    </location>
</feature>
<comment type="subcellular location">
    <subcellularLocation>
        <location evidence="5">Nucleus</location>
    </subcellularLocation>
</comment>
<dbReference type="PANTHER" id="PTHR12322">
    <property type="entry name" value="DOUBLESEX AND MAB-3 RELATED TRANSCRIPTION FACTOR DMRT"/>
    <property type="match status" value="1"/>
</dbReference>
<evidence type="ECO:0000256" key="5">
    <source>
        <dbReference type="PROSITE-ProRule" id="PRU00070"/>
    </source>
</evidence>
<name>A0AAV2QS63_MEGNR</name>
<feature type="compositionally biased region" description="Polar residues" evidence="6">
    <location>
        <begin position="149"/>
        <end position="159"/>
    </location>
</feature>
<sequence length="216" mass="25060">GEPLSPNTNIPQSYLPPQHVMNDTSVNGEPTYIDLTRSLNYPPRSKPPPIPSPVSPPQPPPPSEPQEPERERDSQSRRKRKQRYARCRLCANHDKWVEVKGHKYYCPYRQENHDCEKCTFTRRRQFIMAEQQKITREQQQQIDQDSSQGLYSNHNSQQGNTDNLDNSNSNSNEAPCINPVIAEYPRLKEMVQETANIIKPDLLAMINQVVRHKPRH</sequence>
<keyword evidence="9" id="KW-1185">Reference proteome</keyword>
<dbReference type="Proteomes" id="UP001497623">
    <property type="component" value="Unassembled WGS sequence"/>
</dbReference>
<keyword evidence="2 5" id="KW-0862">Zinc</keyword>
<dbReference type="InterPro" id="IPR036407">
    <property type="entry name" value="DM_DNA-bd_sf"/>
</dbReference>
<feature type="region of interest" description="Disordered" evidence="6">
    <location>
        <begin position="1"/>
        <end position="84"/>
    </location>
</feature>
<keyword evidence="4 5" id="KW-0539">Nucleus</keyword>
<feature type="compositionally biased region" description="Low complexity" evidence="6">
    <location>
        <begin position="137"/>
        <end position="148"/>
    </location>
</feature>
<evidence type="ECO:0000256" key="2">
    <source>
        <dbReference type="ARBA" id="ARBA00022833"/>
    </source>
</evidence>
<gene>
    <name evidence="8" type="ORF">MNOR_LOCUS15138</name>
</gene>
<dbReference type="InterPro" id="IPR001275">
    <property type="entry name" value="DM_DNA-bd"/>
</dbReference>
<dbReference type="PROSITE" id="PS50809">
    <property type="entry name" value="DM_2"/>
    <property type="match status" value="1"/>
</dbReference>
<feature type="compositionally biased region" description="Pro residues" evidence="6">
    <location>
        <begin position="44"/>
        <end position="65"/>
    </location>
</feature>
<feature type="region of interest" description="Disordered" evidence="6">
    <location>
        <begin position="132"/>
        <end position="174"/>
    </location>
</feature>
<evidence type="ECO:0000313" key="9">
    <source>
        <dbReference type="Proteomes" id="UP001497623"/>
    </source>
</evidence>
<organism evidence="8 9">
    <name type="scientific">Meganyctiphanes norvegica</name>
    <name type="common">Northern krill</name>
    <name type="synonym">Thysanopoda norvegica</name>
    <dbReference type="NCBI Taxonomy" id="48144"/>
    <lineage>
        <taxon>Eukaryota</taxon>
        <taxon>Metazoa</taxon>
        <taxon>Ecdysozoa</taxon>
        <taxon>Arthropoda</taxon>
        <taxon>Crustacea</taxon>
        <taxon>Multicrustacea</taxon>
        <taxon>Malacostraca</taxon>
        <taxon>Eumalacostraca</taxon>
        <taxon>Eucarida</taxon>
        <taxon>Euphausiacea</taxon>
        <taxon>Euphausiidae</taxon>
        <taxon>Meganyctiphanes</taxon>
    </lineage>
</organism>
<dbReference type="Pfam" id="PF00751">
    <property type="entry name" value="DM"/>
    <property type="match status" value="1"/>
</dbReference>
<evidence type="ECO:0000313" key="8">
    <source>
        <dbReference type="EMBL" id="CAL4094391.1"/>
    </source>
</evidence>
<dbReference type="SUPFAM" id="SSF82927">
    <property type="entry name" value="Cysteine-rich DNA binding domain, (DM domain)"/>
    <property type="match status" value="1"/>
</dbReference>
<evidence type="ECO:0000259" key="7">
    <source>
        <dbReference type="PROSITE" id="PS50809"/>
    </source>
</evidence>
<dbReference type="GO" id="GO:0005634">
    <property type="term" value="C:nucleus"/>
    <property type="evidence" value="ECO:0007669"/>
    <property type="project" value="UniProtKB-SubCell"/>
</dbReference>
<dbReference type="Gene3D" id="4.10.1040.10">
    <property type="entry name" value="DM DNA-binding domain"/>
    <property type="match status" value="1"/>
</dbReference>
<dbReference type="GO" id="GO:0000978">
    <property type="term" value="F:RNA polymerase II cis-regulatory region sequence-specific DNA binding"/>
    <property type="evidence" value="ECO:0007669"/>
    <property type="project" value="TreeGrafter"/>
</dbReference>
<dbReference type="PANTHER" id="PTHR12322:SF53">
    <property type="entry name" value="DOUBLESEX-MAB RELATED 11E"/>
    <property type="match status" value="1"/>
</dbReference>
<feature type="DNA-binding region" description="DM" evidence="5">
    <location>
        <begin position="87"/>
        <end position="136"/>
    </location>
</feature>
<proteinExistence type="predicted"/>
<feature type="non-terminal residue" evidence="8">
    <location>
        <position position="1"/>
    </location>
</feature>
<dbReference type="InterPro" id="IPR026607">
    <property type="entry name" value="DMRT"/>
</dbReference>
<evidence type="ECO:0000256" key="6">
    <source>
        <dbReference type="SAM" id="MobiDB-lite"/>
    </source>
</evidence>
<evidence type="ECO:0000256" key="3">
    <source>
        <dbReference type="ARBA" id="ARBA00023125"/>
    </source>
</evidence>
<accession>A0AAV2QS63</accession>
<comment type="caution">
    <text evidence="8">The sequence shown here is derived from an EMBL/GenBank/DDBJ whole genome shotgun (WGS) entry which is preliminary data.</text>
</comment>
<protein>
    <recommendedName>
        <fullName evidence="7">DM domain-containing protein</fullName>
    </recommendedName>
</protein>
<dbReference type="GO" id="GO:0007548">
    <property type="term" value="P:sex differentiation"/>
    <property type="evidence" value="ECO:0007669"/>
    <property type="project" value="TreeGrafter"/>
</dbReference>
<reference evidence="8 9" key="1">
    <citation type="submission" date="2024-05" db="EMBL/GenBank/DDBJ databases">
        <authorList>
            <person name="Wallberg A."/>
        </authorList>
    </citation>
    <scope>NUCLEOTIDE SEQUENCE [LARGE SCALE GENOMIC DNA]</scope>
</reference>
<feature type="compositionally biased region" description="Low complexity" evidence="6">
    <location>
        <begin position="160"/>
        <end position="172"/>
    </location>
</feature>
<evidence type="ECO:0000256" key="1">
    <source>
        <dbReference type="ARBA" id="ARBA00022723"/>
    </source>
</evidence>
<evidence type="ECO:0000256" key="4">
    <source>
        <dbReference type="ARBA" id="ARBA00023242"/>
    </source>
</evidence>
<dbReference type="SMART" id="SM00301">
    <property type="entry name" value="DM"/>
    <property type="match status" value="1"/>
</dbReference>
<feature type="compositionally biased region" description="Polar residues" evidence="6">
    <location>
        <begin position="1"/>
        <end position="12"/>
    </location>
</feature>
<dbReference type="GO" id="GO:0046872">
    <property type="term" value="F:metal ion binding"/>
    <property type="evidence" value="ECO:0007669"/>
    <property type="project" value="UniProtKB-KW"/>
</dbReference>
<dbReference type="AlphaFoldDB" id="A0AAV2QS63"/>